<organism evidence="1 2">
    <name type="scientific">Promicromonospora soli</name>
    <dbReference type="NCBI Taxonomy" id="2035533"/>
    <lineage>
        <taxon>Bacteria</taxon>
        <taxon>Bacillati</taxon>
        <taxon>Actinomycetota</taxon>
        <taxon>Actinomycetes</taxon>
        <taxon>Micrococcales</taxon>
        <taxon>Promicromonosporaceae</taxon>
        <taxon>Promicromonospora</taxon>
    </lineage>
</organism>
<proteinExistence type="predicted"/>
<evidence type="ECO:0008006" key="3">
    <source>
        <dbReference type="Google" id="ProtNLM"/>
    </source>
</evidence>
<accession>A0A919FPI9</accession>
<name>A0A919FPI9_9MICO</name>
<comment type="caution">
    <text evidence="1">The sequence shown here is derived from an EMBL/GenBank/DDBJ whole genome shotgun (WGS) entry which is preliminary data.</text>
</comment>
<keyword evidence="2" id="KW-1185">Reference proteome</keyword>
<sequence length="169" mass="17989">MPVYEFTMVLDRDLSDDDYDRLFEAGLDDCSPGSENGHGYIAVTREAPRLLDAIVSAVHDTVRAGLRPVAIEEEDLLTLGQIAERSGRTHESVRLLAAGRRGPGGFPAAVGAGNASLYSWAAVSDWFAEKLGVVVQPHDANARLLAAASHILRARALAPTEDLALLASA</sequence>
<dbReference type="RefSeq" id="WP_189668733.1">
    <property type="nucleotide sequence ID" value="NZ_BNAS01000002.1"/>
</dbReference>
<reference evidence="1" key="1">
    <citation type="journal article" date="2014" name="Int. J. Syst. Evol. Microbiol.">
        <title>Complete genome sequence of Corynebacterium casei LMG S-19264T (=DSM 44701T), isolated from a smear-ripened cheese.</title>
        <authorList>
            <consortium name="US DOE Joint Genome Institute (JGI-PGF)"/>
            <person name="Walter F."/>
            <person name="Albersmeier A."/>
            <person name="Kalinowski J."/>
            <person name="Ruckert C."/>
        </authorList>
    </citation>
    <scope>NUCLEOTIDE SEQUENCE</scope>
    <source>
        <strain evidence="1">CGMCC 4.7398</strain>
    </source>
</reference>
<reference evidence="1" key="2">
    <citation type="submission" date="2020-09" db="EMBL/GenBank/DDBJ databases">
        <authorList>
            <person name="Sun Q."/>
            <person name="Zhou Y."/>
        </authorList>
    </citation>
    <scope>NUCLEOTIDE SEQUENCE</scope>
    <source>
        <strain evidence="1">CGMCC 4.7398</strain>
    </source>
</reference>
<gene>
    <name evidence="1" type="ORF">GCM10017772_15980</name>
</gene>
<evidence type="ECO:0000313" key="2">
    <source>
        <dbReference type="Proteomes" id="UP000627369"/>
    </source>
</evidence>
<dbReference type="Proteomes" id="UP000627369">
    <property type="component" value="Unassembled WGS sequence"/>
</dbReference>
<protein>
    <recommendedName>
        <fullName evidence="3">AlpA family transcriptional regulator</fullName>
    </recommendedName>
</protein>
<dbReference type="EMBL" id="BNAS01000002">
    <property type="protein sequence ID" value="GHH70022.1"/>
    <property type="molecule type" value="Genomic_DNA"/>
</dbReference>
<evidence type="ECO:0000313" key="1">
    <source>
        <dbReference type="EMBL" id="GHH70022.1"/>
    </source>
</evidence>
<dbReference type="AlphaFoldDB" id="A0A919FPI9"/>